<reference evidence="3 4" key="1">
    <citation type="submission" date="2014-04" db="EMBL/GenBank/DDBJ databases">
        <authorList>
            <consortium name="International Citrus Genome Consortium"/>
            <person name="Gmitter F."/>
            <person name="Chen C."/>
            <person name="Farmerie W."/>
            <person name="Harkins T."/>
            <person name="Desany B."/>
            <person name="Mohiuddin M."/>
            <person name="Kodira C."/>
            <person name="Borodovsky M."/>
            <person name="Lomsadze A."/>
            <person name="Burns P."/>
            <person name="Jenkins J."/>
            <person name="Prochnik S."/>
            <person name="Shu S."/>
            <person name="Chapman J."/>
            <person name="Pitluck S."/>
            <person name="Schmutz J."/>
            <person name="Rokhsar D."/>
        </authorList>
    </citation>
    <scope>NUCLEOTIDE SEQUENCE</scope>
</reference>
<organism evidence="3 4">
    <name type="scientific">Citrus sinensis</name>
    <name type="common">Sweet orange</name>
    <name type="synonym">Citrus aurantium var. sinensis</name>
    <dbReference type="NCBI Taxonomy" id="2711"/>
    <lineage>
        <taxon>Eukaryota</taxon>
        <taxon>Viridiplantae</taxon>
        <taxon>Streptophyta</taxon>
        <taxon>Embryophyta</taxon>
        <taxon>Tracheophyta</taxon>
        <taxon>Spermatophyta</taxon>
        <taxon>Magnoliopsida</taxon>
        <taxon>eudicotyledons</taxon>
        <taxon>Gunneridae</taxon>
        <taxon>Pentapetalae</taxon>
        <taxon>rosids</taxon>
        <taxon>malvids</taxon>
        <taxon>Sapindales</taxon>
        <taxon>Rutaceae</taxon>
        <taxon>Aurantioideae</taxon>
        <taxon>Citrus</taxon>
    </lineage>
</organism>
<dbReference type="PaxDb" id="2711-XP_006481172.1"/>
<dbReference type="EMBL" id="KK785105">
    <property type="protein sequence ID" value="KDO49666.1"/>
    <property type="molecule type" value="Genomic_DNA"/>
</dbReference>
<dbReference type="eggNOG" id="ENOG502RRSW">
    <property type="taxonomic scope" value="Eukaryota"/>
</dbReference>
<evidence type="ECO:0008006" key="5">
    <source>
        <dbReference type="Google" id="ProtNLM"/>
    </source>
</evidence>
<gene>
    <name evidence="3" type="ORF">CISIN_1g018992mg</name>
</gene>
<protein>
    <recommendedName>
        <fullName evidence="5">Non-haem dioxygenase N-terminal domain-containing protein</fullName>
    </recommendedName>
</protein>
<dbReference type="STRING" id="2711.A0A067EFK2"/>
<dbReference type="Proteomes" id="UP000027120">
    <property type="component" value="Unassembled WGS sequence"/>
</dbReference>
<sequence length="348" mass="39748">MAMNMMRSQSSLNIAAPPPSPTPSAPPSPIPRAAGSRSAANQILAEFLEKSLQVPELALREPHSQRVPEEINLRSLVLGENYWLDRVMKSAREFGAFRIRCHGISAEELRALVRETERVFGILEERDTGYRRDIGRRNDNKEEIVWVRSGKERMEWAREYIGPELFRSFSEKVEDVASKLDAIAQLLGQVFVQQLGRQLGKMCQEQSVLSIYRYNHNNIMSEQSPSPSERHHNHSCNQVLSLHLPFRQCKYWVETTQSPFSFNAGPDVIVVTVGKQLEEWSMGEFKSVYGEMIHPPDLKASYSLELKCSSLNLKQSFSKTQKKISIVDQILIGLVIGVLYHIFKFLWS</sequence>
<keyword evidence="2" id="KW-0472">Membrane</keyword>
<dbReference type="PANTHER" id="PTHR34945">
    <property type="entry name" value="2-OXOGLUTARATE (2OG) AND FE(II)-DEPENDENT OXYGENASE SUPERFAMILY PROTEIN"/>
    <property type="match status" value="1"/>
</dbReference>
<evidence type="ECO:0000256" key="2">
    <source>
        <dbReference type="SAM" id="Phobius"/>
    </source>
</evidence>
<name>A0A067EFK2_CITSI</name>
<proteinExistence type="predicted"/>
<feature type="compositionally biased region" description="Polar residues" evidence="1">
    <location>
        <begin position="1"/>
        <end position="13"/>
    </location>
</feature>
<dbReference type="PANTHER" id="PTHR34945:SF4">
    <property type="entry name" value="2-OXOGLUTARATE (2OG) AND FE(II)-DEPENDENT OXYGENASE SUPERFAMILY PROTEIN"/>
    <property type="match status" value="1"/>
</dbReference>
<keyword evidence="2" id="KW-1133">Transmembrane helix</keyword>
<feature type="region of interest" description="Disordered" evidence="1">
    <location>
        <begin position="1"/>
        <end position="36"/>
    </location>
</feature>
<dbReference type="InterPro" id="IPR027443">
    <property type="entry name" value="IPNS-like_sf"/>
</dbReference>
<evidence type="ECO:0000313" key="3">
    <source>
        <dbReference type="EMBL" id="KDO49666.1"/>
    </source>
</evidence>
<feature type="compositionally biased region" description="Pro residues" evidence="1">
    <location>
        <begin position="16"/>
        <end position="30"/>
    </location>
</feature>
<keyword evidence="2" id="KW-0812">Transmembrane</keyword>
<dbReference type="OrthoDB" id="1523082at2759"/>
<dbReference type="Gene3D" id="2.60.120.330">
    <property type="entry name" value="B-lactam Antibiotic, Isopenicillin N Synthase, Chain"/>
    <property type="match status" value="1"/>
</dbReference>
<dbReference type="AlphaFoldDB" id="A0A067EFK2"/>
<evidence type="ECO:0000313" key="4">
    <source>
        <dbReference type="Proteomes" id="UP000027120"/>
    </source>
</evidence>
<evidence type="ECO:0000256" key="1">
    <source>
        <dbReference type="SAM" id="MobiDB-lite"/>
    </source>
</evidence>
<accession>A0A067EFK2</accession>
<dbReference type="SMR" id="A0A067EFK2"/>
<feature type="transmembrane region" description="Helical" evidence="2">
    <location>
        <begin position="324"/>
        <end position="343"/>
    </location>
</feature>
<dbReference type="KEGG" id="cit:102621875"/>
<dbReference type="SUPFAM" id="SSF51197">
    <property type="entry name" value="Clavaminate synthase-like"/>
    <property type="match status" value="1"/>
</dbReference>
<keyword evidence="4" id="KW-1185">Reference proteome</keyword>